<gene>
    <name evidence="1" type="ORF">J2Z71_001716</name>
</gene>
<dbReference type="Proteomes" id="UP001519306">
    <property type="component" value="Unassembled WGS sequence"/>
</dbReference>
<protein>
    <submittedName>
        <fullName evidence="1">Uncharacterized protein</fullName>
    </submittedName>
</protein>
<reference evidence="1 2" key="1">
    <citation type="submission" date="2021-03" db="EMBL/GenBank/DDBJ databases">
        <title>Genomic Encyclopedia of Type Strains, Phase IV (KMG-IV): sequencing the most valuable type-strain genomes for metagenomic binning, comparative biology and taxonomic classification.</title>
        <authorList>
            <person name="Goeker M."/>
        </authorList>
    </citation>
    <scope>NUCLEOTIDE SEQUENCE [LARGE SCALE GENOMIC DNA]</scope>
    <source>
        <strain evidence="1 2">DSM 27563</strain>
    </source>
</reference>
<proteinExistence type="predicted"/>
<organism evidence="1 2">
    <name type="scientific">Peptoniphilus stercorisuis</name>
    <dbReference type="NCBI Taxonomy" id="1436965"/>
    <lineage>
        <taxon>Bacteria</taxon>
        <taxon>Bacillati</taxon>
        <taxon>Bacillota</taxon>
        <taxon>Tissierellia</taxon>
        <taxon>Tissierellales</taxon>
        <taxon>Peptoniphilaceae</taxon>
        <taxon>Peptoniphilus</taxon>
    </lineage>
</organism>
<dbReference type="RefSeq" id="WP_210062190.1">
    <property type="nucleotide sequence ID" value="NZ_JAGGLJ010000024.1"/>
</dbReference>
<evidence type="ECO:0000313" key="1">
    <source>
        <dbReference type="EMBL" id="MBP2026158.1"/>
    </source>
</evidence>
<dbReference type="EMBL" id="JAGGLJ010000024">
    <property type="protein sequence ID" value="MBP2026158.1"/>
    <property type="molecule type" value="Genomic_DNA"/>
</dbReference>
<accession>A0ABS4KEG9</accession>
<evidence type="ECO:0000313" key="2">
    <source>
        <dbReference type="Proteomes" id="UP001519306"/>
    </source>
</evidence>
<sequence length="192" mass="22521">MSKFLAPIHFIMYDKILFLDKLTNKYIDFAEKNNIELESLNSLESIDYAPLDEIIDESNIHTWIQKRVSIVEDKLAYIVSEILKENETFENEILEIAKNTGEEESFSGNPREAFVEISNKFLDGMPCDHAISILEEDENLLKYKIEIDKHSEFWNYGINSNIYWKIRNSFIEGLIGKDLKLEKLDNIYEIRG</sequence>
<comment type="caution">
    <text evidence="1">The sequence shown here is derived from an EMBL/GenBank/DDBJ whole genome shotgun (WGS) entry which is preliminary data.</text>
</comment>
<name>A0ABS4KEG9_9FIRM</name>
<keyword evidence="2" id="KW-1185">Reference proteome</keyword>